<dbReference type="RefSeq" id="WP_114956588.1">
    <property type="nucleotide sequence ID" value="NZ_JBHSJF010000006.1"/>
</dbReference>
<keyword evidence="5" id="KW-1003">Cell membrane</keyword>
<accession>A0ABV9Z261</accession>
<proteinExistence type="inferred from homology"/>
<keyword evidence="3 5" id="KW-1133">Transmembrane helix</keyword>
<comment type="subcellular location">
    <subcellularLocation>
        <location evidence="5">Cell membrane</location>
        <topology evidence="5">Multi-pass membrane protein</topology>
    </subcellularLocation>
    <subcellularLocation>
        <location evidence="1">Membrane</location>
        <topology evidence="1">Multi-pass membrane protein</topology>
    </subcellularLocation>
</comment>
<protein>
    <recommendedName>
        <fullName evidence="5">Probable membrane transporter protein</fullName>
    </recommendedName>
</protein>
<evidence type="ECO:0000256" key="1">
    <source>
        <dbReference type="ARBA" id="ARBA00004141"/>
    </source>
</evidence>
<dbReference type="InterPro" id="IPR002781">
    <property type="entry name" value="TM_pro_TauE-like"/>
</dbReference>
<gene>
    <name evidence="6" type="ORF">ACFPFW_07390</name>
</gene>
<feature type="transmembrane region" description="Helical" evidence="5">
    <location>
        <begin position="55"/>
        <end position="73"/>
    </location>
</feature>
<feature type="transmembrane region" description="Helical" evidence="5">
    <location>
        <begin position="191"/>
        <end position="211"/>
    </location>
</feature>
<evidence type="ECO:0000256" key="5">
    <source>
        <dbReference type="RuleBase" id="RU363041"/>
    </source>
</evidence>
<dbReference type="PANTHER" id="PTHR43483:SF3">
    <property type="entry name" value="MEMBRANE TRANSPORTER PROTEIN HI_0806-RELATED"/>
    <property type="match status" value="1"/>
</dbReference>
<name>A0ABV9Z261_9HYPH</name>
<reference evidence="7" key="1">
    <citation type="journal article" date="2019" name="Int. J. Syst. Evol. Microbiol.">
        <title>The Global Catalogue of Microorganisms (GCM) 10K type strain sequencing project: providing services to taxonomists for standard genome sequencing and annotation.</title>
        <authorList>
            <consortium name="The Broad Institute Genomics Platform"/>
            <consortium name="The Broad Institute Genome Sequencing Center for Infectious Disease"/>
            <person name="Wu L."/>
            <person name="Ma J."/>
        </authorList>
    </citation>
    <scope>NUCLEOTIDE SEQUENCE [LARGE SCALE GENOMIC DNA]</scope>
    <source>
        <strain evidence="7">CGMCC 1.16444</strain>
    </source>
</reference>
<keyword evidence="7" id="KW-1185">Reference proteome</keyword>
<dbReference type="Proteomes" id="UP001595796">
    <property type="component" value="Unassembled WGS sequence"/>
</dbReference>
<dbReference type="PANTHER" id="PTHR43483">
    <property type="entry name" value="MEMBRANE TRANSPORTER PROTEIN HI_0806-RELATED"/>
    <property type="match status" value="1"/>
</dbReference>
<feature type="transmembrane region" description="Helical" evidence="5">
    <location>
        <begin position="156"/>
        <end position="179"/>
    </location>
</feature>
<feature type="transmembrane region" description="Helical" evidence="5">
    <location>
        <begin position="93"/>
        <end position="111"/>
    </location>
</feature>
<evidence type="ECO:0000256" key="4">
    <source>
        <dbReference type="ARBA" id="ARBA00023136"/>
    </source>
</evidence>
<keyword evidence="4 5" id="KW-0472">Membrane</keyword>
<keyword evidence="2 5" id="KW-0812">Transmembrane</keyword>
<evidence type="ECO:0000313" key="6">
    <source>
        <dbReference type="EMBL" id="MFC5067840.1"/>
    </source>
</evidence>
<feature type="transmembrane region" description="Helical" evidence="5">
    <location>
        <begin position="223"/>
        <end position="244"/>
    </location>
</feature>
<dbReference type="EMBL" id="JBHSJF010000006">
    <property type="protein sequence ID" value="MFC5067840.1"/>
    <property type="molecule type" value="Genomic_DNA"/>
</dbReference>
<evidence type="ECO:0000256" key="3">
    <source>
        <dbReference type="ARBA" id="ARBA00022989"/>
    </source>
</evidence>
<feature type="transmembrane region" description="Helical" evidence="5">
    <location>
        <begin position="12"/>
        <end position="43"/>
    </location>
</feature>
<feature type="transmembrane region" description="Helical" evidence="5">
    <location>
        <begin position="256"/>
        <end position="273"/>
    </location>
</feature>
<evidence type="ECO:0000256" key="2">
    <source>
        <dbReference type="ARBA" id="ARBA00022692"/>
    </source>
</evidence>
<dbReference type="Pfam" id="PF01925">
    <property type="entry name" value="TauE"/>
    <property type="match status" value="1"/>
</dbReference>
<organism evidence="6 7">
    <name type="scientific">Flaviflagellibacter deserti</name>
    <dbReference type="NCBI Taxonomy" id="2267266"/>
    <lineage>
        <taxon>Bacteria</taxon>
        <taxon>Pseudomonadati</taxon>
        <taxon>Pseudomonadota</taxon>
        <taxon>Alphaproteobacteria</taxon>
        <taxon>Hyphomicrobiales</taxon>
        <taxon>Flaviflagellibacter</taxon>
    </lineage>
</organism>
<feature type="transmembrane region" description="Helical" evidence="5">
    <location>
        <begin position="118"/>
        <end position="136"/>
    </location>
</feature>
<comment type="similarity">
    <text evidence="5">Belongs to the 4-toluene sulfonate uptake permease (TSUP) (TC 2.A.102) family.</text>
</comment>
<evidence type="ECO:0000313" key="7">
    <source>
        <dbReference type="Proteomes" id="UP001595796"/>
    </source>
</evidence>
<comment type="caution">
    <text evidence="6">The sequence shown here is derived from an EMBL/GenBank/DDBJ whole genome shotgun (WGS) entry which is preliminary data.</text>
</comment>
<sequence>MFGIPHDELLRLALVLLVGGAFTGIFSGLLGVGGGLIIVPVLYHLFGVIGVDDDIKMHLCVGTSLAVIIPTSIRSFLSHKARGSVDMATLRNWILPILGGVILGTLVAAFVSSEALKLVFGLFGVLFGSQMLLLGSKKIQMTEDLPGRAAMSGYGLGIGLLASLIGIGGGGIVNLVYAIHGRSIHQSVGTGAGVGVLVSIPGAIGFMVAGWPEMAELPPLSIGYVSAIGALLIAPVSMLTAPLGVRIAHAFSRRQLEVALGLFMVILGGRFLIESIVDWVS</sequence>